<reference evidence="1" key="1">
    <citation type="submission" date="2020-04" db="EMBL/GenBank/DDBJ databases">
        <title>Hybrid Assembly of Korean Phytophthora infestans isolates.</title>
        <authorList>
            <person name="Prokchorchik M."/>
            <person name="Lee Y."/>
            <person name="Seo J."/>
            <person name="Cho J.-H."/>
            <person name="Park Y.-E."/>
            <person name="Jang D.-C."/>
            <person name="Im J.-S."/>
            <person name="Choi J.-G."/>
            <person name="Park H.-J."/>
            <person name="Lee G.-B."/>
            <person name="Lee Y.-G."/>
            <person name="Hong S.-Y."/>
            <person name="Cho K."/>
            <person name="Sohn K.H."/>
        </authorList>
    </citation>
    <scope>NUCLEOTIDE SEQUENCE</scope>
    <source>
        <strain evidence="1">KR_1_A1</strain>
    </source>
</reference>
<dbReference type="EMBL" id="WSZM01000823">
    <property type="protein sequence ID" value="KAF4029375.1"/>
    <property type="molecule type" value="Genomic_DNA"/>
</dbReference>
<organism evidence="1 2">
    <name type="scientific">Phytophthora infestans</name>
    <name type="common">Potato late blight agent</name>
    <name type="synonym">Botrytis infestans</name>
    <dbReference type="NCBI Taxonomy" id="4787"/>
    <lineage>
        <taxon>Eukaryota</taxon>
        <taxon>Sar</taxon>
        <taxon>Stramenopiles</taxon>
        <taxon>Oomycota</taxon>
        <taxon>Peronosporomycetes</taxon>
        <taxon>Peronosporales</taxon>
        <taxon>Peronosporaceae</taxon>
        <taxon>Phytophthora</taxon>
    </lineage>
</organism>
<protein>
    <recommendedName>
        <fullName evidence="3">Tc1-like transposase DDE domain-containing protein</fullName>
    </recommendedName>
</protein>
<accession>A0A833WDC1</accession>
<comment type="caution">
    <text evidence="1">The sequence shown here is derived from an EMBL/GenBank/DDBJ whole genome shotgun (WGS) entry which is preliminary data.</text>
</comment>
<keyword evidence="2" id="KW-1185">Reference proteome</keyword>
<dbReference type="Proteomes" id="UP000602510">
    <property type="component" value="Unassembled WGS sequence"/>
</dbReference>
<evidence type="ECO:0000313" key="1">
    <source>
        <dbReference type="EMBL" id="KAF4029375.1"/>
    </source>
</evidence>
<proteinExistence type="predicted"/>
<evidence type="ECO:0000313" key="2">
    <source>
        <dbReference type="Proteomes" id="UP000602510"/>
    </source>
</evidence>
<sequence>MHALSRILVIVTDNAPVHNGVEVLARETLARHGVLSVDPIDGCWSTLTAQMKGNMAKKNKEFLIRGEYDTYVAQQFTIMK</sequence>
<evidence type="ECO:0008006" key="3">
    <source>
        <dbReference type="Google" id="ProtNLM"/>
    </source>
</evidence>
<gene>
    <name evidence="1" type="ORF">GN244_ATG18894</name>
</gene>
<name>A0A833WDC1_PHYIN</name>
<dbReference type="AlphaFoldDB" id="A0A833WDC1"/>